<feature type="region of interest" description="Disordered" evidence="2">
    <location>
        <begin position="188"/>
        <end position="212"/>
    </location>
</feature>
<sequence length="212" mass="24070">MRHFFAVLSRMKHIRRWGLMRCTREENLCEHSFETAVLAHALAVLRNERFGGSVSPERAAALALFHDASEIFTGDLPTPVKYDNPALRSAYAQVESHARSRLLSMLPEDLRPTYRPLLEEGGPEEAELRRIVKAADKLSALIKCMEERRAGNAEFSRAEQTLRRAVEDMRLPEADCFLTEFLPSYALTLDEQEGDPTEITEGKDTGSHEREL</sequence>
<evidence type="ECO:0000313" key="4">
    <source>
        <dbReference type="EMBL" id="HIS77951.1"/>
    </source>
</evidence>
<evidence type="ECO:0000259" key="3">
    <source>
        <dbReference type="SMART" id="SM00471"/>
    </source>
</evidence>
<accession>A0A9D1FQ79</accession>
<dbReference type="CDD" id="cd00077">
    <property type="entry name" value="HDc"/>
    <property type="match status" value="1"/>
</dbReference>
<dbReference type="GO" id="GO:0005737">
    <property type="term" value="C:cytoplasm"/>
    <property type="evidence" value="ECO:0007669"/>
    <property type="project" value="TreeGrafter"/>
</dbReference>
<proteinExistence type="predicted"/>
<evidence type="ECO:0000256" key="2">
    <source>
        <dbReference type="SAM" id="MobiDB-lite"/>
    </source>
</evidence>
<dbReference type="Gene3D" id="1.10.3210.10">
    <property type="entry name" value="Hypothetical protein af1432"/>
    <property type="match status" value="1"/>
</dbReference>
<comment type="caution">
    <text evidence="4">The sequence shown here is derived from an EMBL/GenBank/DDBJ whole genome shotgun (WGS) entry which is preliminary data.</text>
</comment>
<evidence type="ECO:0000256" key="1">
    <source>
        <dbReference type="ARBA" id="ARBA00022801"/>
    </source>
</evidence>
<dbReference type="NCBIfam" id="NF003009">
    <property type="entry name" value="PRK03826.1"/>
    <property type="match status" value="1"/>
</dbReference>
<protein>
    <submittedName>
        <fullName evidence="4">5'-deoxynucleotidase</fullName>
        <ecNumber evidence="4">3.1.3.89</ecNumber>
    </submittedName>
</protein>
<dbReference type="InterPro" id="IPR039356">
    <property type="entry name" value="YfbR/HDDC2"/>
</dbReference>
<dbReference type="SMART" id="SM00471">
    <property type="entry name" value="HDc"/>
    <property type="match status" value="1"/>
</dbReference>
<dbReference type="Proteomes" id="UP000824141">
    <property type="component" value="Unassembled WGS sequence"/>
</dbReference>
<dbReference type="PANTHER" id="PTHR11845">
    <property type="entry name" value="5'-DEOXYNUCLEOTIDASE HDDC2"/>
    <property type="match status" value="1"/>
</dbReference>
<reference evidence="4" key="1">
    <citation type="submission" date="2020-10" db="EMBL/GenBank/DDBJ databases">
        <authorList>
            <person name="Gilroy R."/>
        </authorList>
    </citation>
    <scope>NUCLEOTIDE SEQUENCE</scope>
    <source>
        <strain evidence="4">6086</strain>
    </source>
</reference>
<feature type="domain" description="HD/PDEase" evidence="3">
    <location>
        <begin position="24"/>
        <end position="150"/>
    </location>
</feature>
<feature type="compositionally biased region" description="Basic and acidic residues" evidence="2">
    <location>
        <begin position="200"/>
        <end position="212"/>
    </location>
</feature>
<dbReference type="EMBL" id="DVJM01000018">
    <property type="protein sequence ID" value="HIS77951.1"/>
    <property type="molecule type" value="Genomic_DNA"/>
</dbReference>
<dbReference type="InterPro" id="IPR003607">
    <property type="entry name" value="HD/PDEase_dom"/>
</dbReference>
<organism evidence="4 5">
    <name type="scientific">Candidatus Caccousia stercoris</name>
    <dbReference type="NCBI Taxonomy" id="2840723"/>
    <lineage>
        <taxon>Bacteria</taxon>
        <taxon>Bacillati</taxon>
        <taxon>Bacillota</taxon>
        <taxon>Clostridia</taxon>
        <taxon>Eubacteriales</taxon>
        <taxon>Oscillospiraceae</taxon>
        <taxon>Oscillospiraceae incertae sedis</taxon>
        <taxon>Candidatus Caccousia</taxon>
    </lineage>
</organism>
<dbReference type="GO" id="GO:0002953">
    <property type="term" value="F:5'-deoxynucleotidase activity"/>
    <property type="evidence" value="ECO:0007669"/>
    <property type="project" value="UniProtKB-EC"/>
</dbReference>
<dbReference type="AlphaFoldDB" id="A0A9D1FQ79"/>
<keyword evidence="1 4" id="KW-0378">Hydrolase</keyword>
<dbReference type="EC" id="3.1.3.89" evidence="4"/>
<reference evidence="4" key="2">
    <citation type="journal article" date="2021" name="PeerJ">
        <title>Extensive microbial diversity within the chicken gut microbiome revealed by metagenomics and culture.</title>
        <authorList>
            <person name="Gilroy R."/>
            <person name="Ravi A."/>
            <person name="Getino M."/>
            <person name="Pursley I."/>
            <person name="Horton D.L."/>
            <person name="Alikhan N.F."/>
            <person name="Baker D."/>
            <person name="Gharbi K."/>
            <person name="Hall N."/>
            <person name="Watson M."/>
            <person name="Adriaenssens E.M."/>
            <person name="Foster-Nyarko E."/>
            <person name="Jarju S."/>
            <person name="Secka A."/>
            <person name="Antonio M."/>
            <person name="Oren A."/>
            <person name="Chaudhuri R.R."/>
            <person name="La Ragione R."/>
            <person name="Hildebrand F."/>
            <person name="Pallen M.J."/>
        </authorList>
    </citation>
    <scope>NUCLEOTIDE SEQUENCE</scope>
    <source>
        <strain evidence="4">6086</strain>
    </source>
</reference>
<evidence type="ECO:0000313" key="5">
    <source>
        <dbReference type="Proteomes" id="UP000824141"/>
    </source>
</evidence>
<dbReference type="PANTHER" id="PTHR11845:SF13">
    <property type="entry name" value="5'-DEOXYNUCLEOTIDASE HDDC2"/>
    <property type="match status" value="1"/>
</dbReference>
<gene>
    <name evidence="4" type="primary">yfbR</name>
    <name evidence="4" type="ORF">IAD03_01130</name>
</gene>
<dbReference type="Pfam" id="PF12917">
    <property type="entry name" value="YfbR-like"/>
    <property type="match status" value="1"/>
</dbReference>
<name>A0A9D1FQ79_9FIRM</name>
<dbReference type="SUPFAM" id="SSF109604">
    <property type="entry name" value="HD-domain/PDEase-like"/>
    <property type="match status" value="1"/>
</dbReference>